<dbReference type="InterPro" id="IPR017871">
    <property type="entry name" value="ABC_transporter-like_CS"/>
</dbReference>
<dbReference type="GO" id="GO:0005524">
    <property type="term" value="F:ATP binding"/>
    <property type="evidence" value="ECO:0007669"/>
    <property type="project" value="UniProtKB-KW"/>
</dbReference>
<dbReference type="PROSITE" id="PS50893">
    <property type="entry name" value="ABC_TRANSPORTER_2"/>
    <property type="match status" value="1"/>
</dbReference>
<evidence type="ECO:0000256" key="1">
    <source>
        <dbReference type="ARBA" id="ARBA00022448"/>
    </source>
</evidence>
<dbReference type="GO" id="GO:0016887">
    <property type="term" value="F:ATP hydrolysis activity"/>
    <property type="evidence" value="ECO:0007669"/>
    <property type="project" value="InterPro"/>
</dbReference>
<keyword evidence="6" id="KW-1185">Reference proteome</keyword>
<dbReference type="InterPro" id="IPR012340">
    <property type="entry name" value="NA-bd_OB-fold"/>
</dbReference>
<name>A0A810L9G7_9ACTN</name>
<feature type="domain" description="ABC transporter" evidence="4">
    <location>
        <begin position="4"/>
        <end position="235"/>
    </location>
</feature>
<evidence type="ECO:0000313" key="5">
    <source>
        <dbReference type="EMBL" id="BCJ30708.1"/>
    </source>
</evidence>
<dbReference type="InterPro" id="IPR027417">
    <property type="entry name" value="P-loop_NTPase"/>
</dbReference>
<dbReference type="SMART" id="SM00382">
    <property type="entry name" value="AAA"/>
    <property type="match status" value="1"/>
</dbReference>
<dbReference type="SUPFAM" id="SSF52540">
    <property type="entry name" value="P-loop containing nucleoside triphosphate hydrolases"/>
    <property type="match status" value="1"/>
</dbReference>
<dbReference type="Gene3D" id="2.40.50.100">
    <property type="match status" value="1"/>
</dbReference>
<dbReference type="InterPro" id="IPR047641">
    <property type="entry name" value="ABC_transpr_MalK/UgpC-like"/>
</dbReference>
<dbReference type="Pfam" id="PF00005">
    <property type="entry name" value="ABC_tran"/>
    <property type="match status" value="1"/>
</dbReference>
<dbReference type="PANTHER" id="PTHR43875:SF1">
    <property type="entry name" value="OSMOPROTECTIVE COMPOUNDS UPTAKE ATP-BINDING PROTEIN GGTA"/>
    <property type="match status" value="1"/>
</dbReference>
<evidence type="ECO:0000256" key="3">
    <source>
        <dbReference type="ARBA" id="ARBA00022840"/>
    </source>
</evidence>
<evidence type="ECO:0000256" key="2">
    <source>
        <dbReference type="ARBA" id="ARBA00022741"/>
    </source>
</evidence>
<dbReference type="Gene3D" id="3.40.50.300">
    <property type="entry name" value="P-loop containing nucleotide triphosphate hydrolases"/>
    <property type="match status" value="1"/>
</dbReference>
<dbReference type="KEGG" id="aser:Asera_48160"/>
<dbReference type="InterPro" id="IPR003439">
    <property type="entry name" value="ABC_transporter-like_ATP-bd"/>
</dbReference>
<accession>A0A810L9G7</accession>
<evidence type="ECO:0000313" key="6">
    <source>
        <dbReference type="Proteomes" id="UP000680750"/>
    </source>
</evidence>
<dbReference type="SUPFAM" id="SSF50331">
    <property type="entry name" value="MOP-like"/>
    <property type="match status" value="1"/>
</dbReference>
<dbReference type="Gene3D" id="2.40.50.140">
    <property type="entry name" value="Nucleic acid-binding proteins"/>
    <property type="match status" value="1"/>
</dbReference>
<keyword evidence="3 5" id="KW-0067">ATP-binding</keyword>
<dbReference type="PROSITE" id="PS00211">
    <property type="entry name" value="ABC_TRANSPORTER_1"/>
    <property type="match status" value="1"/>
</dbReference>
<keyword evidence="2" id="KW-0547">Nucleotide-binding</keyword>
<dbReference type="FunFam" id="3.40.50.300:FF:000042">
    <property type="entry name" value="Maltose/maltodextrin ABC transporter, ATP-binding protein"/>
    <property type="match status" value="1"/>
</dbReference>
<protein>
    <submittedName>
        <fullName evidence="5">Sugar ABC transporter ATP-binding protein</fullName>
    </submittedName>
</protein>
<dbReference type="InterPro" id="IPR003593">
    <property type="entry name" value="AAA+_ATPase"/>
</dbReference>
<dbReference type="AlphaFoldDB" id="A0A810L9G7"/>
<dbReference type="Proteomes" id="UP000680750">
    <property type="component" value="Chromosome"/>
</dbReference>
<dbReference type="PANTHER" id="PTHR43875">
    <property type="entry name" value="MALTODEXTRIN IMPORT ATP-BINDING PROTEIN MSMX"/>
    <property type="match status" value="1"/>
</dbReference>
<dbReference type="OrthoDB" id="9802264at2"/>
<dbReference type="InterPro" id="IPR008995">
    <property type="entry name" value="Mo/tungstate-bd_C_term_dom"/>
</dbReference>
<evidence type="ECO:0000259" key="4">
    <source>
        <dbReference type="PROSITE" id="PS50893"/>
    </source>
</evidence>
<gene>
    <name evidence="5" type="ORF">Asera_48160</name>
</gene>
<keyword evidence="1" id="KW-0813">Transport</keyword>
<reference evidence="5" key="1">
    <citation type="submission" date="2020-08" db="EMBL/GenBank/DDBJ databases">
        <title>Whole genome shotgun sequence of Actinocatenispora sera NBRC 101916.</title>
        <authorList>
            <person name="Komaki H."/>
            <person name="Tamura T."/>
        </authorList>
    </citation>
    <scope>NUCLEOTIDE SEQUENCE</scope>
    <source>
        <strain evidence="5">NBRC 101916</strain>
    </source>
</reference>
<sequence length="427" mass="46285">MTALALESVSKTFPSGTVAVDALDLSVSDGEVMVLLGPSGCGKSTILRMVAGLEDPTDGLIRFDGEIANGWSPRQRRVAMAFQDFALYPHMSVRGNLGFPLKLARQAPEAVSERVADLAAALGVADTLERRPGQLSGGQKQRVAMGRAIIREPRIFLLDEPLSNLDSALRQGLRAEISSLVRGIGVTTIYVTHDQTEALTMADRVAILRDGRIEQLSTPHGAYRAPESLFVAAFLGTPRMNLLWATVYAYLDDRLLLDLGHQHIALPWADPRVRDLVRYHGEQVIVGLRAEAVTPVGADRPGALRGIVRYAEHLGHETIAYLDVGGAAAGLDELTGAGHEAVMPVESSLRRWWRARRGGPAEPAVDAEPAETDPGRHEQHVAEFALRLPPYAAAKVGEVVSMRADLSQLHVFDRNGHRINTRGALSR</sequence>
<dbReference type="GO" id="GO:0140359">
    <property type="term" value="F:ABC-type transporter activity"/>
    <property type="evidence" value="ECO:0007669"/>
    <property type="project" value="UniProtKB-ARBA"/>
</dbReference>
<dbReference type="GO" id="GO:0055052">
    <property type="term" value="C:ATP-binding cassette (ABC) transporter complex, substrate-binding subunit-containing"/>
    <property type="evidence" value="ECO:0007669"/>
    <property type="project" value="TreeGrafter"/>
</dbReference>
<proteinExistence type="predicted"/>
<dbReference type="EMBL" id="AP023354">
    <property type="protein sequence ID" value="BCJ30708.1"/>
    <property type="molecule type" value="Genomic_DNA"/>
</dbReference>
<dbReference type="RefSeq" id="WP_030447461.1">
    <property type="nucleotide sequence ID" value="NZ_AP023354.1"/>
</dbReference>
<organism evidence="5 6">
    <name type="scientific">Actinocatenispora sera</name>
    <dbReference type="NCBI Taxonomy" id="390989"/>
    <lineage>
        <taxon>Bacteria</taxon>
        <taxon>Bacillati</taxon>
        <taxon>Actinomycetota</taxon>
        <taxon>Actinomycetes</taxon>
        <taxon>Micromonosporales</taxon>
        <taxon>Micromonosporaceae</taxon>
        <taxon>Actinocatenispora</taxon>
    </lineage>
</organism>